<sequence>MAGSQDQLEIKFLLSDGSDIGPKSYAAATSIATLKESVLAEWPKDKDYGPRTVKDLKLISAGQILENNKTVGECQSPLCDLPGGVTTMHVVVQPPSVEKDKKVASEAKLNKCHGSAPTQLTRPSTQQYTTSPENSSPFPVWAMASATSFSGLVLRHSVPIRSNRSHARFTQFQVSFGFPANPTSLKSLNSVPCKKREAFSNGSPRTRRNLALFSVRCSVSSSGKITQQEFTEMAWQAIISAPEVAKENKHQIVETEHLMKALLEQKNGLARRIFSKVGVDNTRLLEATDKHIKRQPKVLGESAGSMLGRDLEALIQRARDLKKEYRDSFVSVEHFVLSFAQDKRFGKILFRDFQISEQGLKSAIKSIRGRQSVIDQDPEGKYEALEKYGKDLTAMAKAGKLDPVIGRDDEIRRCIQILSRRTKNNPVLIGEPGVGKTAISEGLCILPWFAVTVIAGIVATASDVVVAFFPSLQSRNGDVVANTASTVILQPHEKCLGNRLAQRIVQGDVPQALMNRRLISLDMGALIAGAKYRGEFEDRLKAVLKEVTESDGQTILFIDEIHTVVGAGATNGALDAGNLLKPMLGRGELRCIGATTLDEYRKYIEKDPALERRFQQVYVDQPSVEDTISILRGLRERYELHHGVRISDSALVDAAILSDRYISGRFLPDKAIDLVDEAAAKLKMEITSKPTALDEINRSVLKLEMERLSLMNDTDKASKDRLYRLETELSLLKEKQDQLTEQWEHEKSVMTRLQSIKEEIDRVNLEIQQAEREYDLNRAAELKYGSLNSLQRQLESAEKELHEYLNSGKSMLREEVTGNDIAEIVSKWTGIPISKLQQSEREKLLYLEEELHKRVVGQDPAVKAVAEAIQRSRAGLSDPHRPIASFMFMGPTGVGKTELAKALASYLFNTEEALVRIDMSEYMEKHTVSRLIGAPPGYVGYEEGGQLTETVRRRPYSVILFDEIEKAHSDVFNVFLQILDDGRVTDSQGRTISFTNTVIIMTSNVGSQYILNTDSDTVPKESAYETMKQRVMDAARSIFRPEFMNRVDEYIVFRPLDRDQISSIVRLQLERVQKRIADRKMKIQVTEAAIQLLGSLGYDPNYGARPVKRVIQQNVENELAKGILRGEFKDDDTILVDTEVTAFANGQLPQQKLVFRRIGTDSESSSTAKDSRESFPQIL</sequence>
<dbReference type="InterPro" id="IPR019489">
    <property type="entry name" value="Clp_ATPase_C"/>
</dbReference>
<keyword evidence="2 6" id="KW-0677">Repeat</keyword>
<dbReference type="Pfam" id="PF17871">
    <property type="entry name" value="AAA_lid_9"/>
    <property type="match status" value="1"/>
</dbReference>
<dbReference type="InterPro" id="IPR004176">
    <property type="entry name" value="Clp_R_N"/>
</dbReference>
<reference evidence="11" key="1">
    <citation type="submission" date="2023-10" db="EMBL/GenBank/DDBJ databases">
        <authorList>
            <person name="Domelevo Entfellner J.-B."/>
        </authorList>
    </citation>
    <scope>NUCLEOTIDE SEQUENCE</scope>
</reference>
<dbReference type="InterPro" id="IPR050130">
    <property type="entry name" value="ClpA_ClpB"/>
</dbReference>
<dbReference type="InterPro" id="IPR029071">
    <property type="entry name" value="Ubiquitin-like_domsf"/>
</dbReference>
<feature type="domain" description="Clp R" evidence="10">
    <location>
        <begin position="226"/>
        <end position="370"/>
    </location>
</feature>
<dbReference type="Gene3D" id="3.10.20.90">
    <property type="entry name" value="Phosphatidylinositol 3-kinase Catalytic Subunit, Chain A, domain 1"/>
    <property type="match status" value="1"/>
</dbReference>
<evidence type="ECO:0000313" key="11">
    <source>
        <dbReference type="EMBL" id="CAJ1947068.1"/>
    </source>
</evidence>
<evidence type="ECO:0000256" key="3">
    <source>
        <dbReference type="ARBA" id="ARBA00022741"/>
    </source>
</evidence>
<dbReference type="GO" id="GO:0005737">
    <property type="term" value="C:cytoplasm"/>
    <property type="evidence" value="ECO:0007669"/>
    <property type="project" value="TreeGrafter"/>
</dbReference>
<protein>
    <recommendedName>
        <fullName evidence="10">Clp R domain-containing protein</fullName>
    </recommendedName>
</protein>
<dbReference type="InterPro" id="IPR018368">
    <property type="entry name" value="ClpA/B_CS1"/>
</dbReference>
<dbReference type="FunFam" id="3.40.50.300:FF:000025">
    <property type="entry name" value="ATP-dependent Clp protease subunit"/>
    <property type="match status" value="1"/>
</dbReference>
<dbReference type="AlphaFoldDB" id="A0AA86T0I2"/>
<keyword evidence="4 7" id="KW-0067">ATP-binding</keyword>
<dbReference type="SUPFAM" id="SSF81923">
    <property type="entry name" value="Double Clp-N motif"/>
    <property type="match status" value="1"/>
</dbReference>
<dbReference type="InterPro" id="IPR041546">
    <property type="entry name" value="ClpA/ClpB_AAA_lid"/>
</dbReference>
<keyword evidence="8" id="KW-0175">Coiled coil</keyword>
<dbReference type="Pfam" id="PF13881">
    <property type="entry name" value="Rad60-SLD_2"/>
    <property type="match status" value="1"/>
</dbReference>
<dbReference type="GO" id="GO:0034605">
    <property type="term" value="P:cellular response to heat"/>
    <property type="evidence" value="ECO:0007669"/>
    <property type="project" value="TreeGrafter"/>
</dbReference>
<dbReference type="InterPro" id="IPR036628">
    <property type="entry name" value="Clp_N_dom_sf"/>
</dbReference>
<dbReference type="Gene3D" id="1.10.8.60">
    <property type="match status" value="1"/>
</dbReference>
<dbReference type="Gramene" id="rna-AYBTSS11_LOCUS12469">
    <property type="protein sequence ID" value="CAJ1947068.1"/>
    <property type="gene ID" value="gene-AYBTSS11_LOCUS12469"/>
</dbReference>
<dbReference type="CDD" id="cd19499">
    <property type="entry name" value="RecA-like_ClpB_Hsp104-like"/>
    <property type="match status" value="1"/>
</dbReference>
<feature type="compositionally biased region" description="Polar residues" evidence="9">
    <location>
        <begin position="116"/>
        <end position="133"/>
    </location>
</feature>
<dbReference type="SUPFAM" id="SSF52540">
    <property type="entry name" value="P-loop containing nucleoside triphosphate hydrolases"/>
    <property type="match status" value="3"/>
</dbReference>
<comment type="similarity">
    <text evidence="1 7">Belongs to the ClpA/ClpB family.</text>
</comment>
<dbReference type="InterPro" id="IPR028299">
    <property type="entry name" value="ClpA/B_CS2"/>
</dbReference>
<feature type="coiled-coil region" evidence="8">
    <location>
        <begin position="722"/>
        <end position="814"/>
    </location>
</feature>
<dbReference type="SMART" id="SM00382">
    <property type="entry name" value="AAA"/>
    <property type="match status" value="2"/>
</dbReference>
<evidence type="ECO:0000256" key="8">
    <source>
        <dbReference type="SAM" id="Coils"/>
    </source>
</evidence>
<evidence type="ECO:0000313" key="12">
    <source>
        <dbReference type="Proteomes" id="UP001189624"/>
    </source>
</evidence>
<dbReference type="GO" id="GO:0005524">
    <property type="term" value="F:ATP binding"/>
    <property type="evidence" value="ECO:0007669"/>
    <property type="project" value="UniProtKB-KW"/>
</dbReference>
<dbReference type="Pfam" id="PF10431">
    <property type="entry name" value="ClpB_D2-small"/>
    <property type="match status" value="1"/>
</dbReference>
<evidence type="ECO:0000256" key="5">
    <source>
        <dbReference type="ARBA" id="ARBA00023186"/>
    </source>
</evidence>
<accession>A0AA86T0I2</accession>
<evidence type="ECO:0000256" key="4">
    <source>
        <dbReference type="ARBA" id="ARBA00022840"/>
    </source>
</evidence>
<evidence type="ECO:0000256" key="6">
    <source>
        <dbReference type="PROSITE-ProRule" id="PRU01251"/>
    </source>
</evidence>
<evidence type="ECO:0000259" key="10">
    <source>
        <dbReference type="PROSITE" id="PS51903"/>
    </source>
</evidence>
<dbReference type="PROSITE" id="PS51903">
    <property type="entry name" value="CLP_R"/>
    <property type="match status" value="1"/>
</dbReference>
<dbReference type="CDD" id="cd01814">
    <property type="entry name" value="Ubl_MUBs_plant"/>
    <property type="match status" value="1"/>
</dbReference>
<keyword evidence="3 7" id="KW-0547">Nucleotide-binding</keyword>
<gene>
    <name evidence="11" type="ORF">AYBTSS11_LOCUS12469</name>
</gene>
<dbReference type="PROSITE" id="PS00871">
    <property type="entry name" value="CLPAB_2"/>
    <property type="match status" value="1"/>
</dbReference>
<dbReference type="PANTHER" id="PTHR11638:SF187">
    <property type="entry name" value="CHAPERONE PROTEIN CLPB3"/>
    <property type="match status" value="1"/>
</dbReference>
<evidence type="ECO:0000256" key="2">
    <source>
        <dbReference type="ARBA" id="ARBA00022737"/>
    </source>
</evidence>
<dbReference type="FunFam" id="1.10.8.60:FF:000017">
    <property type="entry name" value="ATP-dependent chaperone ClpB"/>
    <property type="match status" value="1"/>
</dbReference>
<name>A0AA86T0I2_9FABA</name>
<dbReference type="InterPro" id="IPR039540">
    <property type="entry name" value="UBL3-like_ubiquitin_dom"/>
</dbReference>
<feature type="region of interest" description="Disordered" evidence="9">
    <location>
        <begin position="113"/>
        <end position="133"/>
    </location>
</feature>
<dbReference type="SMART" id="SM01086">
    <property type="entry name" value="ClpB_D2-small"/>
    <property type="match status" value="1"/>
</dbReference>
<dbReference type="EMBL" id="OY731401">
    <property type="protein sequence ID" value="CAJ1947068.1"/>
    <property type="molecule type" value="Genomic_DNA"/>
</dbReference>
<dbReference type="PRINTS" id="PR00300">
    <property type="entry name" value="CLPPROTEASEA"/>
</dbReference>
<keyword evidence="12" id="KW-1185">Reference proteome</keyword>
<dbReference type="GO" id="GO:0016887">
    <property type="term" value="F:ATP hydrolysis activity"/>
    <property type="evidence" value="ECO:0007669"/>
    <property type="project" value="InterPro"/>
</dbReference>
<evidence type="ECO:0000256" key="1">
    <source>
        <dbReference type="ARBA" id="ARBA00008675"/>
    </source>
</evidence>
<dbReference type="InterPro" id="IPR001270">
    <property type="entry name" value="ClpA/B"/>
</dbReference>
<dbReference type="SUPFAM" id="SSF54236">
    <property type="entry name" value="Ubiquitin-like"/>
    <property type="match status" value="1"/>
</dbReference>
<dbReference type="FunFam" id="1.10.1780.10:FF:000006">
    <property type="entry name" value="Chaperone protein ClpB3, chloroplastic"/>
    <property type="match status" value="1"/>
</dbReference>
<dbReference type="PROSITE" id="PS00870">
    <property type="entry name" value="CLPAB_1"/>
    <property type="match status" value="1"/>
</dbReference>
<dbReference type="Pfam" id="PF07724">
    <property type="entry name" value="AAA_2"/>
    <property type="match status" value="1"/>
</dbReference>
<dbReference type="InterPro" id="IPR003959">
    <property type="entry name" value="ATPase_AAA_core"/>
</dbReference>
<dbReference type="Pfam" id="PF00004">
    <property type="entry name" value="AAA"/>
    <property type="match status" value="1"/>
</dbReference>
<dbReference type="Gene3D" id="1.10.1780.10">
    <property type="entry name" value="Clp, N-terminal domain"/>
    <property type="match status" value="1"/>
</dbReference>
<dbReference type="InterPro" id="IPR003593">
    <property type="entry name" value="AAA+_ATPase"/>
</dbReference>
<dbReference type="CDD" id="cd00009">
    <property type="entry name" value="AAA"/>
    <property type="match status" value="1"/>
</dbReference>
<keyword evidence="5 7" id="KW-0143">Chaperone</keyword>
<dbReference type="PANTHER" id="PTHR11638">
    <property type="entry name" value="ATP-DEPENDENT CLP PROTEASE"/>
    <property type="match status" value="1"/>
</dbReference>
<proteinExistence type="inferred from homology"/>
<evidence type="ECO:0000256" key="7">
    <source>
        <dbReference type="RuleBase" id="RU004432"/>
    </source>
</evidence>
<dbReference type="Pfam" id="PF02861">
    <property type="entry name" value="Clp_N"/>
    <property type="match status" value="1"/>
</dbReference>
<dbReference type="InterPro" id="IPR027417">
    <property type="entry name" value="P-loop_NTPase"/>
</dbReference>
<dbReference type="Proteomes" id="UP001189624">
    <property type="component" value="Chromosome 4"/>
</dbReference>
<dbReference type="Gene3D" id="3.40.50.300">
    <property type="entry name" value="P-loop containing nucleotide triphosphate hydrolases"/>
    <property type="match status" value="3"/>
</dbReference>
<organism evidence="11 12">
    <name type="scientific">Sphenostylis stenocarpa</name>
    <dbReference type="NCBI Taxonomy" id="92480"/>
    <lineage>
        <taxon>Eukaryota</taxon>
        <taxon>Viridiplantae</taxon>
        <taxon>Streptophyta</taxon>
        <taxon>Embryophyta</taxon>
        <taxon>Tracheophyta</taxon>
        <taxon>Spermatophyta</taxon>
        <taxon>Magnoliopsida</taxon>
        <taxon>eudicotyledons</taxon>
        <taxon>Gunneridae</taxon>
        <taxon>Pentapetalae</taxon>
        <taxon>rosids</taxon>
        <taxon>fabids</taxon>
        <taxon>Fabales</taxon>
        <taxon>Fabaceae</taxon>
        <taxon>Papilionoideae</taxon>
        <taxon>50 kb inversion clade</taxon>
        <taxon>NPAAA clade</taxon>
        <taxon>indigoferoid/millettioid clade</taxon>
        <taxon>Phaseoleae</taxon>
        <taxon>Sphenostylis</taxon>
    </lineage>
</organism>
<evidence type="ECO:0000256" key="9">
    <source>
        <dbReference type="SAM" id="MobiDB-lite"/>
    </source>
</evidence>
<dbReference type="FunFam" id="3.40.50.300:FF:000120">
    <property type="entry name" value="ATP-dependent chaperone ClpB"/>
    <property type="match status" value="1"/>
</dbReference>